<feature type="region of interest" description="Disordered" evidence="4">
    <location>
        <begin position="1"/>
        <end position="28"/>
    </location>
</feature>
<dbReference type="Gene3D" id="3.40.50.150">
    <property type="entry name" value="Vaccinia Virus protein VP39"/>
    <property type="match status" value="1"/>
</dbReference>
<keyword evidence="2" id="KW-0808">Transferase</keyword>
<dbReference type="PANTHER" id="PTHR18895:SF74">
    <property type="entry name" value="MTRF1L RELEASE FACTOR GLUTAMINE METHYLTRANSFERASE"/>
    <property type="match status" value="1"/>
</dbReference>
<dbReference type="CDD" id="cd02440">
    <property type="entry name" value="AdoMet_MTases"/>
    <property type="match status" value="1"/>
</dbReference>
<dbReference type="NCBIfam" id="TIGR00536">
    <property type="entry name" value="hemK_fam"/>
    <property type="match status" value="1"/>
</dbReference>
<proteinExistence type="predicted"/>
<dbReference type="Gene3D" id="1.10.8.10">
    <property type="entry name" value="DNA helicase RuvA subunit, C-terminal domain"/>
    <property type="match status" value="1"/>
</dbReference>
<dbReference type="InterPro" id="IPR050320">
    <property type="entry name" value="N5-glutamine_MTase"/>
</dbReference>
<feature type="compositionally biased region" description="Pro residues" evidence="4">
    <location>
        <begin position="14"/>
        <end position="27"/>
    </location>
</feature>
<evidence type="ECO:0000256" key="2">
    <source>
        <dbReference type="ARBA" id="ARBA00022679"/>
    </source>
</evidence>
<evidence type="ECO:0000256" key="3">
    <source>
        <dbReference type="ARBA" id="ARBA00022691"/>
    </source>
</evidence>
<evidence type="ECO:0000313" key="7">
    <source>
        <dbReference type="Proteomes" id="UP001500751"/>
    </source>
</evidence>
<keyword evidence="7" id="KW-1185">Reference proteome</keyword>
<dbReference type="InterPro" id="IPR004556">
    <property type="entry name" value="HemK-like"/>
</dbReference>
<dbReference type="PANTHER" id="PTHR18895">
    <property type="entry name" value="HEMK METHYLTRANSFERASE"/>
    <property type="match status" value="1"/>
</dbReference>
<sequence>MTKDTTTNTDPAPASAPAPPPPPPPDPDAVTTRLRAAGCVFAEEEADLLIGATTDPALLDDFINRRCAGEPLEHIIGWAEFCGLRIAVGPGTFVPRRRSEFLVQTALVTVLDADPIPPAITILDLCCGVAPFATALATRLSAAGHHLEIHAADLDPTQLAYARRNLAPFADRAHVHEGDLYSALPDTLRGSVDLLVVNAPYVPTSAIATLPAEARAHEPRASLDGGADGLDLHRRIAAGAPEWLAPAGHVLIETSQEQAATTLAAFRAAGLAARIVEDEDLDATVVIGEHL</sequence>
<reference evidence="7" key="1">
    <citation type="journal article" date="2019" name="Int. J. Syst. Evol. Microbiol.">
        <title>The Global Catalogue of Microorganisms (GCM) 10K type strain sequencing project: providing services to taxonomists for standard genome sequencing and annotation.</title>
        <authorList>
            <consortium name="The Broad Institute Genomics Platform"/>
            <consortium name="The Broad Institute Genome Sequencing Center for Infectious Disease"/>
            <person name="Wu L."/>
            <person name="Ma J."/>
        </authorList>
    </citation>
    <scope>NUCLEOTIDE SEQUENCE [LARGE SCALE GENOMIC DNA]</scope>
    <source>
        <strain evidence="7">JCM 16014</strain>
    </source>
</reference>
<dbReference type="EMBL" id="BAAAQN010000044">
    <property type="protein sequence ID" value="GAA2047981.1"/>
    <property type="molecule type" value="Genomic_DNA"/>
</dbReference>
<evidence type="ECO:0000256" key="4">
    <source>
        <dbReference type="SAM" id="MobiDB-lite"/>
    </source>
</evidence>
<organism evidence="6 7">
    <name type="scientific">Catenulispora yoronensis</name>
    <dbReference type="NCBI Taxonomy" id="450799"/>
    <lineage>
        <taxon>Bacteria</taxon>
        <taxon>Bacillati</taxon>
        <taxon>Actinomycetota</taxon>
        <taxon>Actinomycetes</taxon>
        <taxon>Catenulisporales</taxon>
        <taxon>Catenulisporaceae</taxon>
        <taxon>Catenulispora</taxon>
    </lineage>
</organism>
<name>A0ABP5GJB3_9ACTN</name>
<feature type="domain" description="Methyltransferase" evidence="5">
    <location>
        <begin position="122"/>
        <end position="213"/>
    </location>
</feature>
<dbReference type="InterPro" id="IPR022446">
    <property type="entry name" value="MeTrfrase_put"/>
</dbReference>
<dbReference type="RefSeq" id="WP_344669200.1">
    <property type="nucleotide sequence ID" value="NZ_BAAAQN010000044.1"/>
</dbReference>
<evidence type="ECO:0000313" key="6">
    <source>
        <dbReference type="EMBL" id="GAA2047981.1"/>
    </source>
</evidence>
<evidence type="ECO:0000256" key="1">
    <source>
        <dbReference type="ARBA" id="ARBA00022603"/>
    </source>
</evidence>
<gene>
    <name evidence="6" type="ORF">GCM10009839_61750</name>
</gene>
<keyword evidence="1" id="KW-0489">Methyltransferase</keyword>
<protein>
    <recommendedName>
        <fullName evidence="5">Methyltransferase domain-containing protein</fullName>
    </recommendedName>
</protein>
<dbReference type="InterPro" id="IPR041698">
    <property type="entry name" value="Methyltransf_25"/>
</dbReference>
<dbReference type="NCBIfam" id="TIGR03704">
    <property type="entry name" value="PrmC_rel_meth"/>
    <property type="match status" value="1"/>
</dbReference>
<accession>A0ABP5GJB3</accession>
<dbReference type="SUPFAM" id="SSF53335">
    <property type="entry name" value="S-adenosyl-L-methionine-dependent methyltransferases"/>
    <property type="match status" value="1"/>
</dbReference>
<evidence type="ECO:0000259" key="5">
    <source>
        <dbReference type="Pfam" id="PF13649"/>
    </source>
</evidence>
<comment type="caution">
    <text evidence="6">The sequence shown here is derived from an EMBL/GenBank/DDBJ whole genome shotgun (WGS) entry which is preliminary data.</text>
</comment>
<keyword evidence="3" id="KW-0949">S-adenosyl-L-methionine</keyword>
<dbReference type="InterPro" id="IPR029063">
    <property type="entry name" value="SAM-dependent_MTases_sf"/>
</dbReference>
<dbReference type="Pfam" id="PF13649">
    <property type="entry name" value="Methyltransf_25"/>
    <property type="match status" value="1"/>
</dbReference>
<dbReference type="Proteomes" id="UP001500751">
    <property type="component" value="Unassembled WGS sequence"/>
</dbReference>